<dbReference type="EMBL" id="JAULSW010000008">
    <property type="protein sequence ID" value="KAK3372694.1"/>
    <property type="molecule type" value="Genomic_DNA"/>
</dbReference>
<dbReference type="InterPro" id="IPR051678">
    <property type="entry name" value="AGP_Transferase"/>
</dbReference>
<accession>A0AAE0KA63</accession>
<reference evidence="1" key="2">
    <citation type="submission" date="2023-06" db="EMBL/GenBank/DDBJ databases">
        <authorList>
            <consortium name="Lawrence Berkeley National Laboratory"/>
            <person name="Haridas S."/>
            <person name="Hensen N."/>
            <person name="Bonometti L."/>
            <person name="Westerberg I."/>
            <person name="Brannstrom I.O."/>
            <person name="Guillou S."/>
            <person name="Cros-Aarteil S."/>
            <person name="Calhoun S."/>
            <person name="Kuo A."/>
            <person name="Mondo S."/>
            <person name="Pangilinan J."/>
            <person name="Riley R."/>
            <person name="LaButti K."/>
            <person name="Andreopoulos B."/>
            <person name="Lipzen A."/>
            <person name="Chen C."/>
            <person name="Yanf M."/>
            <person name="Daum C."/>
            <person name="Ng V."/>
            <person name="Clum A."/>
            <person name="Steindorff A."/>
            <person name="Ohm R."/>
            <person name="Martin F."/>
            <person name="Silar P."/>
            <person name="Natvig D."/>
            <person name="Lalanne C."/>
            <person name="Gautier V."/>
            <person name="Ament-velasquez S.L."/>
            <person name="Kruys A."/>
            <person name="Hutchinson M.I."/>
            <person name="Powell A.J."/>
            <person name="Barry K."/>
            <person name="Miller A.N."/>
            <person name="Grigoriev I.V."/>
            <person name="Debuchy R."/>
            <person name="Gladieux P."/>
            <person name="Thoren M.H."/>
            <person name="Johannesson H."/>
        </authorList>
    </citation>
    <scope>NUCLEOTIDE SEQUENCE</scope>
    <source>
        <strain evidence="1">CBS 232.78</strain>
    </source>
</reference>
<evidence type="ECO:0000313" key="1">
    <source>
        <dbReference type="EMBL" id="KAK3372694.1"/>
    </source>
</evidence>
<proteinExistence type="predicted"/>
<keyword evidence="2" id="KW-1185">Reference proteome</keyword>
<evidence type="ECO:0000313" key="2">
    <source>
        <dbReference type="Proteomes" id="UP001285441"/>
    </source>
</evidence>
<protein>
    <recommendedName>
        <fullName evidence="3">Phosphotransferase enzyme family protein</fullName>
    </recommendedName>
</protein>
<evidence type="ECO:0008006" key="3">
    <source>
        <dbReference type="Google" id="ProtNLM"/>
    </source>
</evidence>
<dbReference type="Proteomes" id="UP001285441">
    <property type="component" value="Unassembled WGS sequence"/>
</dbReference>
<gene>
    <name evidence="1" type="ORF">B0H63DRAFT_453998</name>
</gene>
<reference evidence="1" key="1">
    <citation type="journal article" date="2023" name="Mol. Phylogenet. Evol.">
        <title>Genome-scale phylogeny and comparative genomics of the fungal order Sordariales.</title>
        <authorList>
            <person name="Hensen N."/>
            <person name="Bonometti L."/>
            <person name="Westerberg I."/>
            <person name="Brannstrom I.O."/>
            <person name="Guillou S."/>
            <person name="Cros-Aarteil S."/>
            <person name="Calhoun S."/>
            <person name="Haridas S."/>
            <person name="Kuo A."/>
            <person name="Mondo S."/>
            <person name="Pangilinan J."/>
            <person name="Riley R."/>
            <person name="LaButti K."/>
            <person name="Andreopoulos B."/>
            <person name="Lipzen A."/>
            <person name="Chen C."/>
            <person name="Yan M."/>
            <person name="Daum C."/>
            <person name="Ng V."/>
            <person name="Clum A."/>
            <person name="Steindorff A."/>
            <person name="Ohm R.A."/>
            <person name="Martin F."/>
            <person name="Silar P."/>
            <person name="Natvig D.O."/>
            <person name="Lalanne C."/>
            <person name="Gautier V."/>
            <person name="Ament-Velasquez S.L."/>
            <person name="Kruys A."/>
            <person name="Hutchinson M.I."/>
            <person name="Powell A.J."/>
            <person name="Barry K."/>
            <person name="Miller A.N."/>
            <person name="Grigoriev I.V."/>
            <person name="Debuchy R."/>
            <person name="Gladieux P."/>
            <person name="Hiltunen Thoren M."/>
            <person name="Johannesson H."/>
        </authorList>
    </citation>
    <scope>NUCLEOTIDE SEQUENCE</scope>
    <source>
        <strain evidence="1">CBS 232.78</strain>
    </source>
</reference>
<dbReference type="PANTHER" id="PTHR21310">
    <property type="entry name" value="AMINOGLYCOSIDE PHOSPHOTRANSFERASE-RELATED-RELATED"/>
    <property type="match status" value="1"/>
</dbReference>
<comment type="caution">
    <text evidence="1">The sequence shown here is derived from an EMBL/GenBank/DDBJ whole genome shotgun (WGS) entry which is preliminary data.</text>
</comment>
<organism evidence="1 2">
    <name type="scientific">Podospora didyma</name>
    <dbReference type="NCBI Taxonomy" id="330526"/>
    <lineage>
        <taxon>Eukaryota</taxon>
        <taxon>Fungi</taxon>
        <taxon>Dikarya</taxon>
        <taxon>Ascomycota</taxon>
        <taxon>Pezizomycotina</taxon>
        <taxon>Sordariomycetes</taxon>
        <taxon>Sordariomycetidae</taxon>
        <taxon>Sordariales</taxon>
        <taxon>Podosporaceae</taxon>
        <taxon>Podospora</taxon>
    </lineage>
</organism>
<sequence length="230" mass="26844">MALRFPLPGKSSQAHLDEKVAGEISALQLLRARTNVPIPEVRAWARSLPIGSPDRRPPLTLAAHEIMCRGGVDVLAKEFFDYLVNQQWQQLHEQLTSACDEANAREKYIFFRPDYNEGPFKLSCDDFSPRNTRAQDDDLKITGVIDQEFSYTRPAQLLATAAWWLLLERPHMWDFSQEMEDRFLRHLDMFKRVLEEEEEEEATLGQHEEDKKKFSRLMERSCNNEDGTMW</sequence>
<dbReference type="PANTHER" id="PTHR21310:SF37">
    <property type="entry name" value="AMINOGLYCOSIDE PHOSPHOTRANSFERASE DOMAIN-CONTAINING PROTEIN"/>
    <property type="match status" value="1"/>
</dbReference>
<name>A0AAE0KA63_9PEZI</name>
<dbReference type="AlphaFoldDB" id="A0AAE0KA63"/>